<evidence type="ECO:0000313" key="2">
    <source>
        <dbReference type="Proteomes" id="UP001589865"/>
    </source>
</evidence>
<evidence type="ECO:0000313" key="1">
    <source>
        <dbReference type="EMBL" id="MFC0409638.1"/>
    </source>
</evidence>
<dbReference type="RefSeq" id="WP_377045387.1">
    <property type="nucleotide sequence ID" value="NZ_JBHLUN010000010.1"/>
</dbReference>
<organism evidence="1 2">
    <name type="scientific">Roseomonas elaeocarpi</name>
    <dbReference type="NCBI Taxonomy" id="907779"/>
    <lineage>
        <taxon>Bacteria</taxon>
        <taxon>Pseudomonadati</taxon>
        <taxon>Pseudomonadota</taxon>
        <taxon>Alphaproteobacteria</taxon>
        <taxon>Acetobacterales</taxon>
        <taxon>Roseomonadaceae</taxon>
        <taxon>Roseomonas</taxon>
    </lineage>
</organism>
<accession>A0ABV6JVB1</accession>
<sequence>MKPTPTSLWMSAAHRAMGWWRGSVMAEAGRQKARLLRLSIPKPRKPRRRRKPEA</sequence>
<reference evidence="1 2" key="1">
    <citation type="submission" date="2024-09" db="EMBL/GenBank/DDBJ databases">
        <authorList>
            <person name="Sun Q."/>
            <person name="Mori K."/>
        </authorList>
    </citation>
    <scope>NUCLEOTIDE SEQUENCE [LARGE SCALE GENOMIC DNA]</scope>
    <source>
        <strain evidence="1 2">TBRC 5777</strain>
    </source>
</reference>
<gene>
    <name evidence="1" type="ORF">ACFFGY_15400</name>
</gene>
<dbReference type="Proteomes" id="UP001589865">
    <property type="component" value="Unassembled WGS sequence"/>
</dbReference>
<comment type="caution">
    <text evidence="1">The sequence shown here is derived from an EMBL/GenBank/DDBJ whole genome shotgun (WGS) entry which is preliminary data.</text>
</comment>
<keyword evidence="2" id="KW-1185">Reference proteome</keyword>
<name>A0ABV6JVB1_9PROT</name>
<proteinExistence type="predicted"/>
<protein>
    <submittedName>
        <fullName evidence="1">Uncharacterized protein</fullName>
    </submittedName>
</protein>
<dbReference type="EMBL" id="JBHLUN010000010">
    <property type="protein sequence ID" value="MFC0409638.1"/>
    <property type="molecule type" value="Genomic_DNA"/>
</dbReference>